<feature type="domain" description="Nudix hydrolase" evidence="7">
    <location>
        <begin position="51"/>
        <end position="198"/>
    </location>
</feature>
<evidence type="ECO:0000313" key="9">
    <source>
        <dbReference type="Proteomes" id="UP000308121"/>
    </source>
</evidence>
<dbReference type="Pfam" id="PF00293">
    <property type="entry name" value="NUDIX"/>
    <property type="match status" value="1"/>
</dbReference>
<keyword evidence="4" id="KW-0378">Hydrolase</keyword>
<dbReference type="GO" id="GO:0046872">
    <property type="term" value="F:metal ion binding"/>
    <property type="evidence" value="ECO:0007669"/>
    <property type="project" value="UniProtKB-KW"/>
</dbReference>
<evidence type="ECO:0000256" key="6">
    <source>
        <dbReference type="ARBA" id="ARBA00023211"/>
    </source>
</evidence>
<dbReference type="Proteomes" id="UP000308121">
    <property type="component" value="Unassembled WGS sequence"/>
</dbReference>
<dbReference type="PANTHER" id="PTHR12992">
    <property type="entry name" value="NUDIX HYDROLASE"/>
    <property type="match status" value="1"/>
</dbReference>
<keyword evidence="5" id="KW-0460">Magnesium</keyword>
<name>A0A7Z8NS06_9CELL</name>
<sequence length="242" mass="25487">MRPAAAPGSGGADGALADLVALCAERPVWAPDPERAFDAPPPGREASHARPVRQSAVLVLFGVLDAAHARADHPAVAADLDVLLTRRSPTLSHHPGQVSFPGGGIDPTDAGPEAAALREAREETGLDPAGVRVLGTLPLLPVTVSRNLVTPVLAWWDRPSAVAATDPAETVDVFRVPVADLVDPARRVTTVLRRAGHEWRGPAFDADGVLVWGFTAFILDRLLDAVGWAVPWDEDRTVPAPV</sequence>
<dbReference type="PROSITE" id="PS51462">
    <property type="entry name" value="NUDIX"/>
    <property type="match status" value="1"/>
</dbReference>
<dbReference type="InterPro" id="IPR045121">
    <property type="entry name" value="CoAse"/>
</dbReference>
<evidence type="ECO:0000313" key="8">
    <source>
        <dbReference type="EMBL" id="TKR23226.1"/>
    </source>
</evidence>
<keyword evidence="3" id="KW-0479">Metal-binding</keyword>
<dbReference type="InterPro" id="IPR015797">
    <property type="entry name" value="NUDIX_hydrolase-like_dom_sf"/>
</dbReference>
<dbReference type="AlphaFoldDB" id="A0A7Z8NS06"/>
<protein>
    <submittedName>
        <fullName evidence="8">CoA pyrophosphatase</fullName>
    </submittedName>
</protein>
<evidence type="ECO:0000256" key="2">
    <source>
        <dbReference type="ARBA" id="ARBA00001946"/>
    </source>
</evidence>
<dbReference type="CDD" id="cd03426">
    <property type="entry name" value="NUDIX_CoAse_Nudt7"/>
    <property type="match status" value="1"/>
</dbReference>
<dbReference type="GO" id="GO:0010945">
    <property type="term" value="F:coenzyme A diphosphatase activity"/>
    <property type="evidence" value="ECO:0007669"/>
    <property type="project" value="InterPro"/>
</dbReference>
<dbReference type="PANTHER" id="PTHR12992:SF11">
    <property type="entry name" value="MITOCHONDRIAL COENZYME A DIPHOSPHATASE NUDT8"/>
    <property type="match status" value="1"/>
</dbReference>
<comment type="cofactor">
    <cofactor evidence="1">
        <name>Mn(2+)</name>
        <dbReference type="ChEBI" id="CHEBI:29035"/>
    </cofactor>
</comment>
<organism evidence="8 9">
    <name type="scientific">Cellulomonas hominis</name>
    <dbReference type="NCBI Taxonomy" id="156981"/>
    <lineage>
        <taxon>Bacteria</taxon>
        <taxon>Bacillati</taxon>
        <taxon>Actinomycetota</taxon>
        <taxon>Actinomycetes</taxon>
        <taxon>Micrococcales</taxon>
        <taxon>Cellulomonadaceae</taxon>
        <taxon>Cellulomonas</taxon>
    </lineage>
</organism>
<gene>
    <name evidence="8" type="ORF">FA014_12380</name>
</gene>
<dbReference type="InterPro" id="IPR000086">
    <property type="entry name" value="NUDIX_hydrolase_dom"/>
</dbReference>
<evidence type="ECO:0000259" key="7">
    <source>
        <dbReference type="PROSITE" id="PS51462"/>
    </source>
</evidence>
<dbReference type="Gene3D" id="3.90.79.10">
    <property type="entry name" value="Nucleoside Triphosphate Pyrophosphohydrolase"/>
    <property type="match status" value="1"/>
</dbReference>
<evidence type="ECO:0000256" key="1">
    <source>
        <dbReference type="ARBA" id="ARBA00001936"/>
    </source>
</evidence>
<dbReference type="SUPFAM" id="SSF55811">
    <property type="entry name" value="Nudix"/>
    <property type="match status" value="1"/>
</dbReference>
<evidence type="ECO:0000256" key="5">
    <source>
        <dbReference type="ARBA" id="ARBA00022842"/>
    </source>
</evidence>
<evidence type="ECO:0000256" key="4">
    <source>
        <dbReference type="ARBA" id="ARBA00022801"/>
    </source>
</evidence>
<comment type="cofactor">
    <cofactor evidence="2">
        <name>Mg(2+)</name>
        <dbReference type="ChEBI" id="CHEBI:18420"/>
    </cofactor>
</comment>
<accession>A0A7Z8NS06</accession>
<evidence type="ECO:0000256" key="3">
    <source>
        <dbReference type="ARBA" id="ARBA00022723"/>
    </source>
</evidence>
<proteinExistence type="predicted"/>
<reference evidence="8 9" key="1">
    <citation type="submission" date="2019-05" db="EMBL/GenBank/DDBJ databases">
        <title>Genome sequence of Cellulomonas hominis strain CS1.</title>
        <authorList>
            <person name="Belmont J."/>
            <person name="Maclea K.S."/>
        </authorList>
    </citation>
    <scope>NUCLEOTIDE SEQUENCE [LARGE SCALE GENOMIC DNA]</scope>
    <source>
        <strain evidence="8 9">CS1</strain>
    </source>
</reference>
<comment type="caution">
    <text evidence="8">The sequence shown here is derived from an EMBL/GenBank/DDBJ whole genome shotgun (WGS) entry which is preliminary data.</text>
</comment>
<dbReference type="OrthoDB" id="9802805at2"/>
<dbReference type="EMBL" id="SZYE01000099">
    <property type="protein sequence ID" value="TKR23226.1"/>
    <property type="molecule type" value="Genomic_DNA"/>
</dbReference>
<keyword evidence="6" id="KW-0464">Manganese</keyword>